<sequence>MVRSTISLWTRCLLLLLLFFSPGKAVDCPRPSPAGNVVLTDETMLMNEFPDGSDVTVECANGYNKDQGSDIITCTDGTWSEPQLICKKRDCGPPKPSPHLKYEKKEGTLFGARITPFCDKGYYLQGSSSRQCLATGWSGRAKCEYISTTVRYPETTETTGTSFRVVHSRNSTTTAPPDSKGLDYELPSSTAAGTEISDYTIWITGFSLVFLAFLVGPACLCYCLKRKGSYDTGEALKMKEELLQNKFQNLA</sequence>
<dbReference type="OrthoDB" id="8961654at2759"/>
<keyword evidence="1" id="KW-0677">Repeat</keyword>
<keyword evidence="2 3" id="KW-1015">Disulfide bond</keyword>
<dbReference type="SMART" id="SM00032">
    <property type="entry name" value="CCP"/>
    <property type="match status" value="2"/>
</dbReference>
<dbReference type="SUPFAM" id="SSF57535">
    <property type="entry name" value="Complement control module/SCR domain"/>
    <property type="match status" value="2"/>
</dbReference>
<feature type="signal peptide" evidence="5">
    <location>
        <begin position="1"/>
        <end position="25"/>
    </location>
</feature>
<evidence type="ECO:0000313" key="7">
    <source>
        <dbReference type="Ensembl" id="ENSPNAP00000003926.1"/>
    </source>
</evidence>
<dbReference type="STRING" id="42514.ENSPNAP00000003926"/>
<feature type="domain" description="Sushi" evidence="6">
    <location>
        <begin position="26"/>
        <end position="88"/>
    </location>
</feature>
<feature type="transmembrane region" description="Helical" evidence="4">
    <location>
        <begin position="199"/>
        <end position="224"/>
    </location>
</feature>
<keyword evidence="4" id="KW-1133">Transmembrane helix</keyword>
<keyword evidence="8" id="KW-1185">Reference proteome</keyword>
<evidence type="ECO:0000256" key="5">
    <source>
        <dbReference type="SAM" id="SignalP"/>
    </source>
</evidence>
<dbReference type="Gene3D" id="2.10.70.10">
    <property type="entry name" value="Complement Module, domain 1"/>
    <property type="match status" value="2"/>
</dbReference>
<dbReference type="CDD" id="cd00033">
    <property type="entry name" value="CCP"/>
    <property type="match status" value="2"/>
</dbReference>
<dbReference type="Pfam" id="PF00084">
    <property type="entry name" value="Sushi"/>
    <property type="match status" value="2"/>
</dbReference>
<dbReference type="GeneTree" id="ENSGT00940000174569"/>
<evidence type="ECO:0000256" key="2">
    <source>
        <dbReference type="ARBA" id="ARBA00023157"/>
    </source>
</evidence>
<reference evidence="7" key="2">
    <citation type="submission" date="2025-08" db="UniProtKB">
        <authorList>
            <consortium name="Ensembl"/>
        </authorList>
    </citation>
    <scope>IDENTIFICATION</scope>
</reference>
<reference evidence="7 8" key="1">
    <citation type="submission" date="2020-10" db="EMBL/GenBank/DDBJ databases">
        <title>Pygocentrus nattereri (red-bellied piranha) genome, fPygNat1, primary haplotype.</title>
        <authorList>
            <person name="Myers G."/>
            <person name="Meyer A."/>
            <person name="Karagic N."/>
            <person name="Pippel M."/>
            <person name="Winkler S."/>
            <person name="Tracey A."/>
            <person name="Wood J."/>
            <person name="Formenti G."/>
            <person name="Howe K."/>
            <person name="Fedrigo O."/>
            <person name="Jarvis E.D."/>
        </authorList>
    </citation>
    <scope>NUCLEOTIDE SEQUENCE [LARGE SCALE GENOMIC DNA]</scope>
</reference>
<dbReference type="PANTHER" id="PTHR45656">
    <property type="entry name" value="PROTEIN CBR-CLEC-78"/>
    <property type="match status" value="1"/>
</dbReference>
<feature type="disulfide bond" evidence="3">
    <location>
        <begin position="59"/>
        <end position="86"/>
    </location>
</feature>
<dbReference type="GeneID" id="108427578"/>
<keyword evidence="3" id="KW-0768">Sushi</keyword>
<proteinExistence type="predicted"/>
<name>A0A3B4BZI7_PYGNA</name>
<evidence type="ECO:0000256" key="1">
    <source>
        <dbReference type="ARBA" id="ARBA00022737"/>
    </source>
</evidence>
<dbReference type="InterPro" id="IPR035976">
    <property type="entry name" value="Sushi/SCR/CCP_sf"/>
</dbReference>
<evidence type="ECO:0000256" key="4">
    <source>
        <dbReference type="SAM" id="Phobius"/>
    </source>
</evidence>
<dbReference type="AlphaFoldDB" id="A0A3B4BZI7"/>
<dbReference type="InterPro" id="IPR000436">
    <property type="entry name" value="Sushi_SCR_CCP_dom"/>
</dbReference>
<dbReference type="InterPro" id="IPR051277">
    <property type="entry name" value="SEZ6_CSMD_C4BPB_Regulators"/>
</dbReference>
<dbReference type="Proteomes" id="UP001501920">
    <property type="component" value="Chromosome 26"/>
</dbReference>
<feature type="domain" description="Sushi" evidence="6">
    <location>
        <begin position="89"/>
        <end position="145"/>
    </location>
</feature>
<accession>A0A3B4BZI7</accession>
<organism evidence="7 8">
    <name type="scientific">Pygocentrus nattereri</name>
    <name type="common">Red-bellied piranha</name>
    <dbReference type="NCBI Taxonomy" id="42514"/>
    <lineage>
        <taxon>Eukaryota</taxon>
        <taxon>Metazoa</taxon>
        <taxon>Chordata</taxon>
        <taxon>Craniata</taxon>
        <taxon>Vertebrata</taxon>
        <taxon>Euteleostomi</taxon>
        <taxon>Actinopterygii</taxon>
        <taxon>Neopterygii</taxon>
        <taxon>Teleostei</taxon>
        <taxon>Ostariophysi</taxon>
        <taxon>Characiformes</taxon>
        <taxon>Characoidei</taxon>
        <taxon>Pygocentrus</taxon>
    </lineage>
</organism>
<keyword evidence="5" id="KW-0732">Signal</keyword>
<dbReference type="PANTHER" id="PTHR45656:SF15">
    <property type="entry name" value="SUSHI DOMAIN-CONTAINING PROTEIN"/>
    <property type="match status" value="1"/>
</dbReference>
<dbReference type="Ensembl" id="ENSPNAT00000007876.2">
    <property type="protein sequence ID" value="ENSPNAP00000003926.1"/>
    <property type="gene ID" value="ENSPNAG00000010349.2"/>
</dbReference>
<protein>
    <recommendedName>
        <fullName evidence="6">Sushi domain-containing protein</fullName>
    </recommendedName>
</protein>
<keyword evidence="4" id="KW-0812">Transmembrane</keyword>
<evidence type="ECO:0000313" key="8">
    <source>
        <dbReference type="Proteomes" id="UP001501920"/>
    </source>
</evidence>
<evidence type="ECO:0000256" key="3">
    <source>
        <dbReference type="PROSITE-ProRule" id="PRU00302"/>
    </source>
</evidence>
<evidence type="ECO:0000259" key="6">
    <source>
        <dbReference type="PROSITE" id="PS50923"/>
    </source>
</evidence>
<keyword evidence="4" id="KW-0472">Membrane</keyword>
<dbReference type="RefSeq" id="XP_017553315.1">
    <property type="nucleotide sequence ID" value="XM_017697826.2"/>
</dbReference>
<feature type="chain" id="PRO_5017346615" description="Sushi domain-containing protein" evidence="5">
    <location>
        <begin position="26"/>
        <end position="251"/>
    </location>
</feature>
<dbReference type="PROSITE" id="PS50923">
    <property type="entry name" value="SUSHI"/>
    <property type="match status" value="2"/>
</dbReference>
<reference evidence="7" key="3">
    <citation type="submission" date="2025-09" db="UniProtKB">
        <authorList>
            <consortium name="Ensembl"/>
        </authorList>
    </citation>
    <scope>IDENTIFICATION</scope>
</reference>
<comment type="caution">
    <text evidence="3">Lacks conserved residue(s) required for the propagation of feature annotation.</text>
</comment>